<feature type="domain" description="RecF/RecN/SMC N-terminal" evidence="5">
    <location>
        <begin position="1"/>
        <end position="110"/>
    </location>
</feature>
<evidence type="ECO:0000256" key="4">
    <source>
        <dbReference type="SAM" id="MobiDB-lite"/>
    </source>
</evidence>
<dbReference type="InterPro" id="IPR050308">
    <property type="entry name" value="MukB/SMC"/>
</dbReference>
<keyword evidence="3" id="KW-0175">Coiled coil</keyword>
<dbReference type="SUPFAM" id="SSF52540">
    <property type="entry name" value="P-loop containing nucleoside triphosphate hydrolases"/>
    <property type="match status" value="1"/>
</dbReference>
<evidence type="ECO:0000259" key="5">
    <source>
        <dbReference type="Pfam" id="PF02463"/>
    </source>
</evidence>
<dbReference type="Gene3D" id="3.40.50.300">
    <property type="entry name" value="P-loop containing nucleotide triphosphate hydrolases"/>
    <property type="match status" value="1"/>
</dbReference>
<evidence type="ECO:0000256" key="2">
    <source>
        <dbReference type="ARBA" id="ARBA00023125"/>
    </source>
</evidence>
<protein>
    <recommendedName>
        <fullName evidence="5">RecF/RecN/SMC N-terminal domain-containing protein</fullName>
    </recommendedName>
</protein>
<feature type="non-terminal residue" evidence="6">
    <location>
        <position position="194"/>
    </location>
</feature>
<dbReference type="AlphaFoldDB" id="X1BD99"/>
<dbReference type="PANTHER" id="PTHR42963:SF1">
    <property type="entry name" value="DUF4476 DOMAIN-CONTAINING PROTEIN"/>
    <property type="match status" value="1"/>
</dbReference>
<dbReference type="InterPro" id="IPR027417">
    <property type="entry name" value="P-loop_NTPase"/>
</dbReference>
<reference evidence="6" key="1">
    <citation type="journal article" date="2014" name="Front. Microbiol.">
        <title>High frequency of phylogenetically diverse reductive dehalogenase-homologous genes in deep subseafloor sedimentary metagenomes.</title>
        <authorList>
            <person name="Kawai M."/>
            <person name="Futagami T."/>
            <person name="Toyoda A."/>
            <person name="Takaki Y."/>
            <person name="Nishi S."/>
            <person name="Hori S."/>
            <person name="Arai W."/>
            <person name="Tsubouchi T."/>
            <person name="Morono Y."/>
            <person name="Uchiyama I."/>
            <person name="Ito T."/>
            <person name="Fujiyama A."/>
            <person name="Inagaki F."/>
            <person name="Takami H."/>
        </authorList>
    </citation>
    <scope>NUCLEOTIDE SEQUENCE</scope>
    <source>
        <strain evidence="6">Expedition CK06-06</strain>
    </source>
</reference>
<dbReference type="InterPro" id="IPR003395">
    <property type="entry name" value="RecF/RecN/SMC_N"/>
</dbReference>
<dbReference type="PANTHER" id="PTHR42963">
    <property type="entry name" value="CHROMOSOME PARTITION PROTEIN MUKB"/>
    <property type="match status" value="1"/>
</dbReference>
<feature type="coiled-coil region" evidence="3">
    <location>
        <begin position="142"/>
        <end position="176"/>
    </location>
</feature>
<comment type="caution">
    <text evidence="6">The sequence shown here is derived from an EMBL/GenBank/DDBJ whole genome shotgun (WGS) entry which is preliminary data.</text>
</comment>
<organism evidence="6">
    <name type="scientific">marine sediment metagenome</name>
    <dbReference type="NCBI Taxonomy" id="412755"/>
    <lineage>
        <taxon>unclassified sequences</taxon>
        <taxon>metagenomes</taxon>
        <taxon>ecological metagenomes</taxon>
    </lineage>
</organism>
<dbReference type="GO" id="GO:0005737">
    <property type="term" value="C:cytoplasm"/>
    <property type="evidence" value="ECO:0007669"/>
    <property type="project" value="TreeGrafter"/>
</dbReference>
<dbReference type="Pfam" id="PF02463">
    <property type="entry name" value="SMC_N"/>
    <property type="match status" value="1"/>
</dbReference>
<proteinExistence type="predicted"/>
<evidence type="ECO:0000313" key="6">
    <source>
        <dbReference type="EMBL" id="GAG92965.1"/>
    </source>
</evidence>
<evidence type="ECO:0000256" key="1">
    <source>
        <dbReference type="ARBA" id="ARBA00022490"/>
    </source>
</evidence>
<keyword evidence="1" id="KW-0963">Cytoplasm</keyword>
<keyword evidence="2" id="KW-0238">DNA-binding</keyword>
<dbReference type="GO" id="GO:0003677">
    <property type="term" value="F:DNA binding"/>
    <property type="evidence" value="ECO:0007669"/>
    <property type="project" value="UniProtKB-KW"/>
</dbReference>
<dbReference type="EMBL" id="BART01020843">
    <property type="protein sequence ID" value="GAG92965.1"/>
    <property type="molecule type" value="Genomic_DNA"/>
</dbReference>
<sequence length="194" mass="21858">MGEHNARHLRGSKMEDLIFNGSQTRKANGMAEVSMILSNLSNNGNGNENGNGNGNGNSHKTRTSESLSLSNQLMVTRKLFRSGESEYFINKTACRLKDIVELFLDSGVGTKSYSIMEQGKVDFILSLKPDERRILIEEAAGISKYRSRKKEAVNKMNSTKNNLHRLNDLLNEIKIQMHTLGLQVKRLKRHHTIT</sequence>
<name>X1BD99_9ZZZZ</name>
<feature type="region of interest" description="Disordered" evidence="4">
    <location>
        <begin position="39"/>
        <end position="68"/>
    </location>
</feature>
<accession>X1BD99</accession>
<gene>
    <name evidence="6" type="ORF">S01H4_38623</name>
</gene>
<evidence type="ECO:0000256" key="3">
    <source>
        <dbReference type="SAM" id="Coils"/>
    </source>
</evidence>